<keyword evidence="5" id="KW-1185">Reference proteome</keyword>
<evidence type="ECO:0000259" key="3">
    <source>
        <dbReference type="Pfam" id="PF14342"/>
    </source>
</evidence>
<feature type="transmembrane region" description="Helical" evidence="2">
    <location>
        <begin position="112"/>
        <end position="130"/>
    </location>
</feature>
<dbReference type="EMBL" id="FNDJ01000021">
    <property type="protein sequence ID" value="SDL02316.1"/>
    <property type="molecule type" value="Genomic_DNA"/>
</dbReference>
<keyword evidence="2" id="KW-0472">Membrane</keyword>
<name>A0A1G9GNS5_9ACTN</name>
<dbReference type="RefSeq" id="WP_090942823.1">
    <property type="nucleotide sequence ID" value="NZ_FNDJ01000021.1"/>
</dbReference>
<reference evidence="4 5" key="1">
    <citation type="submission" date="2016-10" db="EMBL/GenBank/DDBJ databases">
        <authorList>
            <person name="de Groot N.N."/>
        </authorList>
    </citation>
    <scope>NUCLEOTIDE SEQUENCE [LARGE SCALE GENOMIC DNA]</scope>
    <source>
        <strain evidence="4 5">CGMCC 4.6533</strain>
    </source>
</reference>
<accession>A0A1G9GNS5</accession>
<feature type="transmembrane region" description="Helical" evidence="2">
    <location>
        <begin position="83"/>
        <end position="100"/>
    </location>
</feature>
<dbReference type="Pfam" id="PF14342">
    <property type="entry name" value="DUF4396"/>
    <property type="match status" value="1"/>
</dbReference>
<feature type="transmembrane region" description="Helical" evidence="2">
    <location>
        <begin position="53"/>
        <end position="77"/>
    </location>
</feature>
<gene>
    <name evidence="4" type="ORF">SAMN05421869_12195</name>
</gene>
<evidence type="ECO:0000256" key="1">
    <source>
        <dbReference type="SAM" id="MobiDB-lite"/>
    </source>
</evidence>
<protein>
    <recommendedName>
        <fullName evidence="3">DUF4396 domain-containing protein</fullName>
    </recommendedName>
</protein>
<keyword evidence="2" id="KW-1133">Transmembrane helix</keyword>
<dbReference type="InterPro" id="IPR025509">
    <property type="entry name" value="DUF4396"/>
</dbReference>
<evidence type="ECO:0000256" key="2">
    <source>
        <dbReference type="SAM" id="Phobius"/>
    </source>
</evidence>
<feature type="compositionally biased region" description="Basic and acidic residues" evidence="1">
    <location>
        <begin position="9"/>
        <end position="22"/>
    </location>
</feature>
<keyword evidence="2" id="KW-0812">Transmembrane</keyword>
<feature type="domain" description="DUF4396" evidence="3">
    <location>
        <begin position="46"/>
        <end position="179"/>
    </location>
</feature>
<sequence>MAEQNPPTPHERTGHETHEHSTRTGPAEHTGHPGRETHQAHTGKASWSMAASATLHCLTGCAIGEVLGLVIATWLGWSTAPSIAIAVVLAFFFGYLLTLVPLRRAGVNWRTAIKLALAADTVSILVMEIVDNGVMLAVPGAMDATLASALFWGTLAFALLVAFLVTTPINKWIIGRGKGHAVIHGYHH</sequence>
<dbReference type="STRING" id="633440.SAMN05421869_12195"/>
<proteinExistence type="predicted"/>
<organism evidence="4 5">
    <name type="scientific">Nonomuraea jiangxiensis</name>
    <dbReference type="NCBI Taxonomy" id="633440"/>
    <lineage>
        <taxon>Bacteria</taxon>
        <taxon>Bacillati</taxon>
        <taxon>Actinomycetota</taxon>
        <taxon>Actinomycetes</taxon>
        <taxon>Streptosporangiales</taxon>
        <taxon>Streptosporangiaceae</taxon>
        <taxon>Nonomuraea</taxon>
    </lineage>
</organism>
<dbReference type="Proteomes" id="UP000199202">
    <property type="component" value="Unassembled WGS sequence"/>
</dbReference>
<evidence type="ECO:0000313" key="4">
    <source>
        <dbReference type="EMBL" id="SDL02316.1"/>
    </source>
</evidence>
<dbReference type="OrthoDB" id="9784773at2"/>
<feature type="compositionally biased region" description="Basic and acidic residues" evidence="1">
    <location>
        <begin position="29"/>
        <end position="39"/>
    </location>
</feature>
<feature type="region of interest" description="Disordered" evidence="1">
    <location>
        <begin position="1"/>
        <end position="43"/>
    </location>
</feature>
<evidence type="ECO:0000313" key="5">
    <source>
        <dbReference type="Proteomes" id="UP000199202"/>
    </source>
</evidence>
<feature type="transmembrane region" description="Helical" evidence="2">
    <location>
        <begin position="150"/>
        <end position="169"/>
    </location>
</feature>
<dbReference type="AlphaFoldDB" id="A0A1G9GNS5"/>